<protein>
    <submittedName>
        <fullName evidence="1">Uncharacterized protein</fullName>
    </submittedName>
</protein>
<evidence type="ECO:0000313" key="1">
    <source>
        <dbReference type="EMBL" id="URE06753.1"/>
    </source>
</evidence>
<accession>A0A9E7G8C5</accession>
<sequence length="105" mass="11187">MRVEEEETGWGGGFGAAEELAEKKAAGGEDAAMGMDEAALDAEGDVAERLPVDQEVEVVQGEGLEVLFHAFRLSLSLSLSLSLARSLYFLLALLLYGEHFVLSGV</sequence>
<dbReference type="AlphaFoldDB" id="A0A9E7G8C5"/>
<evidence type="ECO:0000313" key="2">
    <source>
        <dbReference type="Proteomes" id="UP001055439"/>
    </source>
</evidence>
<dbReference type="OrthoDB" id="45365at2759"/>
<reference evidence="1" key="1">
    <citation type="submission" date="2022-05" db="EMBL/GenBank/DDBJ databases">
        <title>The Musa troglodytarum L. genome provides insights into the mechanism of non-climacteric behaviour and enrichment of carotenoids.</title>
        <authorList>
            <person name="Wang J."/>
        </authorList>
    </citation>
    <scope>NUCLEOTIDE SEQUENCE</scope>
    <source>
        <tissue evidence="1">Leaf</tissue>
    </source>
</reference>
<dbReference type="EMBL" id="CP097507">
    <property type="protein sequence ID" value="URE06753.1"/>
    <property type="molecule type" value="Genomic_DNA"/>
</dbReference>
<organism evidence="1 2">
    <name type="scientific">Musa troglodytarum</name>
    <name type="common">fe'i banana</name>
    <dbReference type="NCBI Taxonomy" id="320322"/>
    <lineage>
        <taxon>Eukaryota</taxon>
        <taxon>Viridiplantae</taxon>
        <taxon>Streptophyta</taxon>
        <taxon>Embryophyta</taxon>
        <taxon>Tracheophyta</taxon>
        <taxon>Spermatophyta</taxon>
        <taxon>Magnoliopsida</taxon>
        <taxon>Liliopsida</taxon>
        <taxon>Zingiberales</taxon>
        <taxon>Musaceae</taxon>
        <taxon>Musa</taxon>
    </lineage>
</organism>
<name>A0A9E7G8C5_9LILI</name>
<dbReference type="Proteomes" id="UP001055439">
    <property type="component" value="Chromosome 5"/>
</dbReference>
<proteinExistence type="predicted"/>
<keyword evidence="2" id="KW-1185">Reference proteome</keyword>
<gene>
    <name evidence="1" type="ORF">MUK42_16899</name>
</gene>